<dbReference type="FunFam" id="2.60.40.1930:FF:000001">
    <property type="entry name" value="CD109 isoform 3"/>
    <property type="match status" value="1"/>
</dbReference>
<dbReference type="InterPro" id="IPR008930">
    <property type="entry name" value="Terpenoid_cyclase/PrenylTrfase"/>
</dbReference>
<dbReference type="GO" id="GO:0004866">
    <property type="term" value="F:endopeptidase inhibitor activity"/>
    <property type="evidence" value="ECO:0007669"/>
    <property type="project" value="InterPro"/>
</dbReference>
<evidence type="ECO:0000256" key="2">
    <source>
        <dbReference type="ARBA" id="ARBA00022525"/>
    </source>
</evidence>
<dbReference type="InterPro" id="IPR001599">
    <property type="entry name" value="Macroglobln_a2"/>
</dbReference>
<evidence type="ECO:0000256" key="6">
    <source>
        <dbReference type="ARBA" id="ARBA00023180"/>
    </source>
</evidence>
<dbReference type="InterPro" id="IPR041555">
    <property type="entry name" value="MG3"/>
</dbReference>
<dbReference type="SMART" id="SM00643">
    <property type="entry name" value="C345C"/>
    <property type="match status" value="1"/>
</dbReference>
<keyword evidence="2" id="KW-0964">Secreted</keyword>
<dbReference type="InterPro" id="IPR011625">
    <property type="entry name" value="A2M_N_BRD"/>
</dbReference>
<dbReference type="GeneID" id="106180771"/>
<comment type="subcellular location">
    <subcellularLocation>
        <location evidence="1">Secreted</location>
    </subcellularLocation>
</comment>
<dbReference type="InterPro" id="IPR002890">
    <property type="entry name" value="MG2"/>
</dbReference>
<dbReference type="PANTHER" id="PTHR11412">
    <property type="entry name" value="MACROGLOBULIN / COMPLEMENT"/>
    <property type="match status" value="1"/>
</dbReference>
<feature type="domain" description="NTR" evidence="9">
    <location>
        <begin position="1636"/>
        <end position="1783"/>
    </location>
</feature>
<dbReference type="SMART" id="SM01361">
    <property type="entry name" value="A2M_recep"/>
    <property type="match status" value="1"/>
</dbReference>
<dbReference type="Pfam" id="PF07677">
    <property type="entry name" value="A2M_recep"/>
    <property type="match status" value="1"/>
</dbReference>
<proteinExistence type="predicted"/>
<dbReference type="Pfam" id="PF01835">
    <property type="entry name" value="MG2"/>
    <property type="match status" value="1"/>
</dbReference>
<keyword evidence="5" id="KW-1015">Disulfide bond</keyword>
<dbReference type="SUPFAM" id="SSF49410">
    <property type="entry name" value="Alpha-macroglobulin receptor domain"/>
    <property type="match status" value="1"/>
</dbReference>
<evidence type="ECO:0000259" key="9">
    <source>
        <dbReference type="PROSITE" id="PS50189"/>
    </source>
</evidence>
<dbReference type="InterPro" id="IPR011626">
    <property type="entry name" value="Alpha-macroglobulin_TED"/>
</dbReference>
<dbReference type="PANTHER" id="PTHR11412:SF166">
    <property type="entry name" value="NTR DOMAIN-CONTAINING PROTEIN"/>
    <property type="match status" value="1"/>
</dbReference>
<keyword evidence="6" id="KW-0325">Glycoprotein</keyword>
<dbReference type="SMART" id="SM01359">
    <property type="entry name" value="A2M_N_2"/>
    <property type="match status" value="1"/>
</dbReference>
<dbReference type="Gene3D" id="6.20.50.160">
    <property type="match status" value="1"/>
</dbReference>
<dbReference type="Pfam" id="PF17790">
    <property type="entry name" value="MG1"/>
    <property type="match status" value="1"/>
</dbReference>
<dbReference type="Pfam" id="PF07678">
    <property type="entry name" value="TED_complement"/>
    <property type="match status" value="1"/>
</dbReference>
<gene>
    <name evidence="11" type="primary">LOC106180771</name>
</gene>
<feature type="signal peptide" evidence="8">
    <location>
        <begin position="1"/>
        <end position="17"/>
    </location>
</feature>
<dbReference type="PROSITE" id="PS00477">
    <property type="entry name" value="ALPHA_2_MACROGLOBULIN"/>
    <property type="match status" value="1"/>
</dbReference>
<dbReference type="Gene3D" id="1.50.10.20">
    <property type="match status" value="1"/>
</dbReference>
<dbReference type="GO" id="GO:0005615">
    <property type="term" value="C:extracellular space"/>
    <property type="evidence" value="ECO:0007669"/>
    <property type="project" value="InterPro"/>
</dbReference>
<evidence type="ECO:0000256" key="4">
    <source>
        <dbReference type="ARBA" id="ARBA00022966"/>
    </source>
</evidence>
<keyword evidence="3 8" id="KW-0732">Signal</keyword>
<dbReference type="Pfam" id="PF17789">
    <property type="entry name" value="MG4"/>
    <property type="match status" value="1"/>
</dbReference>
<dbReference type="Gene3D" id="2.60.40.1930">
    <property type="match status" value="3"/>
</dbReference>
<feature type="chain" id="PRO_5010193476" evidence="8">
    <location>
        <begin position="18"/>
        <end position="1785"/>
    </location>
</feature>
<dbReference type="RefSeq" id="XP_013420340.1">
    <property type="nucleotide sequence ID" value="XM_013564886.1"/>
</dbReference>
<dbReference type="InterPro" id="IPR050473">
    <property type="entry name" value="A2M/Complement_sys"/>
</dbReference>
<evidence type="ECO:0000256" key="3">
    <source>
        <dbReference type="ARBA" id="ARBA00022729"/>
    </source>
</evidence>
<dbReference type="Pfam" id="PF17791">
    <property type="entry name" value="MG3"/>
    <property type="match status" value="1"/>
</dbReference>
<name>A0A1S3KCH7_LINAN</name>
<evidence type="ECO:0000256" key="8">
    <source>
        <dbReference type="SAM" id="SignalP"/>
    </source>
</evidence>
<evidence type="ECO:0000313" key="10">
    <source>
        <dbReference type="Proteomes" id="UP000085678"/>
    </source>
</evidence>
<dbReference type="InterPro" id="IPR009048">
    <property type="entry name" value="A-macroglobulin_rcpt-bd"/>
</dbReference>
<organism evidence="10 11">
    <name type="scientific">Lingula anatina</name>
    <name type="common">Brachiopod</name>
    <name type="synonym">Lingula unguis</name>
    <dbReference type="NCBI Taxonomy" id="7574"/>
    <lineage>
        <taxon>Eukaryota</taxon>
        <taxon>Metazoa</taxon>
        <taxon>Spiralia</taxon>
        <taxon>Lophotrochozoa</taxon>
        <taxon>Brachiopoda</taxon>
        <taxon>Linguliformea</taxon>
        <taxon>Lingulata</taxon>
        <taxon>Lingulida</taxon>
        <taxon>Linguloidea</taxon>
        <taxon>Lingulidae</taxon>
        <taxon>Lingula</taxon>
    </lineage>
</organism>
<reference evidence="11" key="1">
    <citation type="submission" date="2025-08" db="UniProtKB">
        <authorList>
            <consortium name="RefSeq"/>
        </authorList>
    </citation>
    <scope>IDENTIFICATION</scope>
    <source>
        <tissue evidence="11">Gonads</tissue>
    </source>
</reference>
<dbReference type="InterPro" id="IPR013783">
    <property type="entry name" value="Ig-like_fold"/>
</dbReference>
<dbReference type="SMART" id="SM01419">
    <property type="entry name" value="Thiol-ester_cl"/>
    <property type="match status" value="1"/>
</dbReference>
<dbReference type="InterPro" id="IPR001134">
    <property type="entry name" value="Netrin_domain"/>
</dbReference>
<dbReference type="InterPro" id="IPR019742">
    <property type="entry name" value="MacrogloblnA2_CS"/>
</dbReference>
<dbReference type="InterPro" id="IPR041425">
    <property type="entry name" value="C3/4/5_MG1"/>
</dbReference>
<dbReference type="Proteomes" id="UP000085678">
    <property type="component" value="Unplaced"/>
</dbReference>
<dbReference type="InterPro" id="IPR018081">
    <property type="entry name" value="Anaphylatoxin_comp_syst"/>
</dbReference>
<dbReference type="Pfam" id="PF01759">
    <property type="entry name" value="NTR"/>
    <property type="match status" value="1"/>
</dbReference>
<dbReference type="InterPro" id="IPR008993">
    <property type="entry name" value="TIMP-like_OB-fold"/>
</dbReference>
<dbReference type="InterPro" id="IPR036595">
    <property type="entry name" value="A-macroglobulin_rcpt-bd_sf"/>
</dbReference>
<evidence type="ECO:0000256" key="7">
    <source>
        <dbReference type="SAM" id="MobiDB-lite"/>
    </source>
</evidence>
<sequence length="1785" mass="201488">MLLQILLLVLGWCYGQGQQSPSYFIAAPDVFRLGVEETVSVTLSHVLGPVNVKIYLQDYPDRRTTFSVAEGMFRDGIPGELTIKVNSNDLPMSTAPKRYVYLVAKSESPSIQFQKEIPVLVSPRTGYVFIQTDKPIYTPKQEVKMRVVYLNQDMKPTSDPIQIDIMNPQRTVVERYTNVTVKEGFISLTFTFPPFPMFGNWTVAAYYGLDHLQNTSVKFEVKEYVLPTFSVKVISRPYILPHDVLIHGKVTAKYVYGKGVKGSVFMKFGIMNYEGEVIVFGTQKHLQMVNGEVSWEVSTQYIRDLGEDFWFPDGARFYIHAEVTERATGKKEIKEDSSAQFVRSPYYLDFKRTNRYFKPGLPFDAKVDLFYANHTRASSVQVSLSAFAILTDWSQVAVEMMDNGPTTVETDDHGQAQFTVLVPPNTDTLALTVKTSDMSPSANLTQVTTAYHSPSKQYMVVRVKERQINVGDSIAAEAFLTTDQNVNIQYMVIAGGKITEQRSVAKMEGGMTFLPFIVSHDMLPAARLVAHYIDQTTGEVVADSVWFDIEDECRNKILLTTDQKDYHPGQHGKVVVKGEPKSKVGLLAVDKAVYLLNANDRLTPQKMFSAMESYDLGCTPGGGQDSRTVFKDAGIAVIMSADLYVDKRTDIKCDVLPTHRKKRAIRRSRLDNWNVQDEKTRCCNLGQRRDFSGLTCYQRIAGLRNVTNHCRATFFRCCKEMPVQERIGRLSAYMVYAKPDDFRGRSSDIIPEPLQLTFDQIPVDESGVPVRSDFPESWLFEDIYLDDYGQASHSVNFPDSITTWVVHGLGIGARDGLCVTRAHNVTVFKSFFLQLELPYSAIKGEQIEVMATVYNYERVEMRVKMFMDGTEGVCASSLPGTKSQEKMFVVAPGDAYSVSYPIVPLEAGEYPIKVKAFTSFGPDIVEKKLLVVPEGIEKVKSYSVILDPAGRLSRFKRSSRDTDQRQTNIVDARPPEEAIEGTEKCTVSALGSVVGPSVSSYINGIEEFMVMPKGCGEQTMIYMAPTLYATYYLKKTGQLTPEVEKKALNFITEGYKRELTFRKEDGSFSAWTHYPASTWLTAFVVKNFCRAKEYVYIDDNVICSGIKWLLKNQHANGVFFESGEVVHKEMTGGLHGDASLTAFVSIALSECKQYCKNEDVTLAQRKATSYLETRISGPIRPFTISIISYALALAGSSQKDRANRKLRILSRFDPVKNHRYWEVDTYSRYEGDYIPYQYKHNPSAIAVETASYALLTQMLSEDITFSNPVVMWLTEQRGKKGEFVSTQDTVVALHALAEYAAKTHSSTVDLQCEVHSDVDTTYEKEIRIKRENAEVLQEVVAPTGGQLTISTVGSGVGMMSVEMRYNVPTTKGEICRFNLTVNSKEKNLLDDHMANGASVGPQGLTPADLPAVQPRRAELVFGSIPEFPLPGEIPMDLPEVQPRIAISSPTRRRKSHLESYSFGPQARSRPTVRRSRFGGPREEPQVFLRAEPQARSGVSSYVTEIHACARYLVPGKKSGMTILEVGLYTGFQAVTEDLNELVKKENTKVQRYEIADRAVIFYLKEVDHAEDYCIKFDAIQIHRVGRTQPVAVKIYDYYETSETCTEFYHPKKGSPLLKVQCEGGQCICAEGNCGKCYTHTPRDSFQYTISFNKMRRKLCGRGSEKPMDFALKAKVISIDEMNSLVNITVVVKKVIKQGIEQVSKDMNLTFFKRKACNCPHFEIHKSYLIMGRDGRRYTDKFGQTKYKYYIDDRSFVVEWLDRGRTSKERRLSQYLRRISRTTCRK</sequence>
<protein>
    <submittedName>
        <fullName evidence="11">Venom factor isoform X2</fullName>
    </submittedName>
</protein>
<dbReference type="Gene3D" id="2.60.40.690">
    <property type="entry name" value="Alpha-macroglobulin, receptor-binding domain"/>
    <property type="match status" value="1"/>
</dbReference>
<dbReference type="Gene3D" id="2.60.40.10">
    <property type="entry name" value="Immunoglobulins"/>
    <property type="match status" value="2"/>
</dbReference>
<evidence type="ECO:0000256" key="5">
    <source>
        <dbReference type="ARBA" id="ARBA00023157"/>
    </source>
</evidence>
<dbReference type="Gene3D" id="2.40.50.120">
    <property type="match status" value="1"/>
</dbReference>
<dbReference type="SUPFAM" id="SSF47686">
    <property type="entry name" value="Anaphylotoxins (complement system)"/>
    <property type="match status" value="1"/>
</dbReference>
<dbReference type="Gene3D" id="2.60.40.1940">
    <property type="match status" value="1"/>
</dbReference>
<dbReference type="OrthoDB" id="6359008at2759"/>
<dbReference type="InterPro" id="IPR040839">
    <property type="entry name" value="MG4"/>
</dbReference>
<dbReference type="Gene3D" id="2.20.130.20">
    <property type="match status" value="1"/>
</dbReference>
<dbReference type="Pfam" id="PF07703">
    <property type="entry name" value="A2M_BRD"/>
    <property type="match status" value="1"/>
</dbReference>
<dbReference type="InterPro" id="IPR047565">
    <property type="entry name" value="Alpha-macroglob_thiol-ester_cl"/>
</dbReference>
<evidence type="ECO:0000256" key="1">
    <source>
        <dbReference type="ARBA" id="ARBA00004613"/>
    </source>
</evidence>
<keyword evidence="10" id="KW-1185">Reference proteome</keyword>
<dbReference type="PROSITE" id="PS50189">
    <property type="entry name" value="NTR"/>
    <property type="match status" value="1"/>
</dbReference>
<dbReference type="CDD" id="cd02896">
    <property type="entry name" value="complement_C3_C4_C5"/>
    <property type="match status" value="1"/>
</dbReference>
<accession>A0A1S3KCH7</accession>
<keyword evidence="4" id="KW-0882">Thioester bond</keyword>
<feature type="region of interest" description="Disordered" evidence="7">
    <location>
        <begin position="1445"/>
        <end position="1482"/>
    </location>
</feature>
<dbReference type="Gene3D" id="2.60.120.1540">
    <property type="match status" value="1"/>
</dbReference>
<evidence type="ECO:0000313" key="11">
    <source>
        <dbReference type="RefSeq" id="XP_013420340.1"/>
    </source>
</evidence>
<dbReference type="Pfam" id="PF00207">
    <property type="entry name" value="A2M"/>
    <property type="match status" value="1"/>
</dbReference>
<dbReference type="InterPro" id="IPR018933">
    <property type="entry name" value="Netrin_module_non-TIMP"/>
</dbReference>
<dbReference type="SMART" id="SM01360">
    <property type="entry name" value="A2M"/>
    <property type="match status" value="1"/>
</dbReference>
<dbReference type="SUPFAM" id="SSF50242">
    <property type="entry name" value="TIMP-like"/>
    <property type="match status" value="1"/>
</dbReference>
<dbReference type="SUPFAM" id="SSF48239">
    <property type="entry name" value="Terpenoid cyclases/Protein prenyltransferases"/>
    <property type="match status" value="1"/>
</dbReference>